<dbReference type="InterPro" id="IPR016181">
    <property type="entry name" value="Acyl_CoA_acyltransferase"/>
</dbReference>
<evidence type="ECO:0000313" key="2">
    <source>
        <dbReference type="EMBL" id="SHK32574.1"/>
    </source>
</evidence>
<accession>A0A1M6RJH6</accession>
<dbReference type="PROSITE" id="PS51186">
    <property type="entry name" value="GNAT"/>
    <property type="match status" value="1"/>
</dbReference>
<dbReference type="PANTHER" id="PTHR43617:SF34">
    <property type="entry name" value="PUTATIVE-RELATED"/>
    <property type="match status" value="1"/>
</dbReference>
<keyword evidence="3" id="KW-1185">Reference proteome</keyword>
<dbReference type="InterPro" id="IPR050276">
    <property type="entry name" value="MshD_Acetyltransferase"/>
</dbReference>
<dbReference type="SUPFAM" id="SSF55729">
    <property type="entry name" value="Acyl-CoA N-acyltransferases (Nat)"/>
    <property type="match status" value="1"/>
</dbReference>
<dbReference type="OrthoDB" id="7365228at2"/>
<dbReference type="InterPro" id="IPR000182">
    <property type="entry name" value="GNAT_dom"/>
</dbReference>
<dbReference type="FunFam" id="3.40.630.30:FF:000082">
    <property type="entry name" value="Acetyltransferase, GNAT family"/>
    <property type="match status" value="1"/>
</dbReference>
<dbReference type="Gene3D" id="3.40.630.30">
    <property type="match status" value="1"/>
</dbReference>
<dbReference type="Pfam" id="PF00583">
    <property type="entry name" value="Acetyltransf_1"/>
    <property type="match status" value="1"/>
</dbReference>
<dbReference type="Proteomes" id="UP000184465">
    <property type="component" value="Unassembled WGS sequence"/>
</dbReference>
<dbReference type="PANTHER" id="PTHR43617">
    <property type="entry name" value="L-AMINO ACID N-ACETYLTRANSFERASE"/>
    <property type="match status" value="1"/>
</dbReference>
<dbReference type="CDD" id="cd04301">
    <property type="entry name" value="NAT_SF"/>
    <property type="match status" value="1"/>
</dbReference>
<dbReference type="AlphaFoldDB" id="A0A1M6RJH6"/>
<evidence type="ECO:0000313" key="3">
    <source>
        <dbReference type="Proteomes" id="UP000184465"/>
    </source>
</evidence>
<sequence>MKRTYILVEEEWVNVEIKRINDVLRKDVVKFIKENWGSGIMVVKGRVYNMELLSGYIVIEDNKIIGLVTYNMENKECEIVSLDSLYENKGLGTKLVEEVIKIAKKEGCNRVWLITTNDNIRAIRFYQKRGFNMKALYTNSVNEARKIKPEIPMIGYDDIPILHEIEFEKII</sequence>
<name>A0A1M6RJH6_PARC5</name>
<gene>
    <name evidence="2" type="ORF">SAMN02745912_02992</name>
</gene>
<feature type="domain" description="N-acetyltransferase" evidence="1">
    <location>
        <begin position="15"/>
        <end position="158"/>
    </location>
</feature>
<proteinExistence type="predicted"/>
<dbReference type="GO" id="GO:0016747">
    <property type="term" value="F:acyltransferase activity, transferring groups other than amino-acyl groups"/>
    <property type="evidence" value="ECO:0007669"/>
    <property type="project" value="InterPro"/>
</dbReference>
<dbReference type="STRING" id="1121301.SAMN02745912_02992"/>
<protein>
    <submittedName>
        <fullName evidence="2">N-acetylglutamate synthase, GNAT family</fullName>
    </submittedName>
</protein>
<dbReference type="EMBL" id="FRAG01000047">
    <property type="protein sequence ID" value="SHK32574.1"/>
    <property type="molecule type" value="Genomic_DNA"/>
</dbReference>
<reference evidence="3" key="1">
    <citation type="submission" date="2016-11" db="EMBL/GenBank/DDBJ databases">
        <authorList>
            <person name="Varghese N."/>
            <person name="Submissions S."/>
        </authorList>
    </citation>
    <scope>NUCLEOTIDE SEQUENCE [LARGE SCALE GENOMIC DNA]</scope>
    <source>
        <strain evidence="3">DSM 15212 / CIP 107654 / DViRD3</strain>
    </source>
</reference>
<organism evidence="2 3">
    <name type="scientific">Paramaledivibacter caminithermalis (strain DSM 15212 / CIP 107654 / DViRD3)</name>
    <name type="common">Clostridium caminithermale</name>
    <dbReference type="NCBI Taxonomy" id="1121301"/>
    <lineage>
        <taxon>Bacteria</taxon>
        <taxon>Bacillati</taxon>
        <taxon>Bacillota</taxon>
        <taxon>Clostridia</taxon>
        <taxon>Peptostreptococcales</taxon>
        <taxon>Caminicellaceae</taxon>
        <taxon>Paramaledivibacter</taxon>
    </lineage>
</organism>
<evidence type="ECO:0000259" key="1">
    <source>
        <dbReference type="PROSITE" id="PS51186"/>
    </source>
</evidence>